<protein>
    <submittedName>
        <fullName evidence="2">Uncharacterized protein</fullName>
    </submittedName>
</protein>
<feature type="region of interest" description="Disordered" evidence="1">
    <location>
        <begin position="356"/>
        <end position="406"/>
    </location>
</feature>
<feature type="region of interest" description="Disordered" evidence="1">
    <location>
        <begin position="188"/>
        <end position="252"/>
    </location>
</feature>
<dbReference type="OrthoDB" id="196827at2759"/>
<accession>A0A9W7FU12</accession>
<evidence type="ECO:0000313" key="2">
    <source>
        <dbReference type="EMBL" id="GMI20001.1"/>
    </source>
</evidence>
<feature type="compositionally biased region" description="Low complexity" evidence="1">
    <location>
        <begin position="68"/>
        <end position="80"/>
    </location>
</feature>
<feature type="compositionally biased region" description="Gly residues" evidence="1">
    <location>
        <begin position="197"/>
        <end position="211"/>
    </location>
</feature>
<dbReference type="Proteomes" id="UP001165082">
    <property type="component" value="Unassembled WGS sequence"/>
</dbReference>
<feature type="compositionally biased region" description="Basic residues" evidence="1">
    <location>
        <begin position="360"/>
        <end position="374"/>
    </location>
</feature>
<gene>
    <name evidence="2" type="ORF">TrRE_jg8992</name>
</gene>
<evidence type="ECO:0000313" key="3">
    <source>
        <dbReference type="Proteomes" id="UP001165082"/>
    </source>
</evidence>
<feature type="region of interest" description="Disordered" evidence="1">
    <location>
        <begin position="60"/>
        <end position="83"/>
    </location>
</feature>
<dbReference type="AlphaFoldDB" id="A0A9W7FU12"/>
<name>A0A9W7FU12_9STRA</name>
<organism evidence="2 3">
    <name type="scientific">Triparma retinervis</name>
    <dbReference type="NCBI Taxonomy" id="2557542"/>
    <lineage>
        <taxon>Eukaryota</taxon>
        <taxon>Sar</taxon>
        <taxon>Stramenopiles</taxon>
        <taxon>Ochrophyta</taxon>
        <taxon>Bolidophyceae</taxon>
        <taxon>Parmales</taxon>
        <taxon>Triparmaceae</taxon>
        <taxon>Triparma</taxon>
    </lineage>
</organism>
<dbReference type="EMBL" id="BRXZ01008028">
    <property type="protein sequence ID" value="GMI20001.1"/>
    <property type="molecule type" value="Genomic_DNA"/>
</dbReference>
<reference evidence="2" key="1">
    <citation type="submission" date="2022-07" db="EMBL/GenBank/DDBJ databases">
        <title>Genome analysis of Parmales, a sister group of diatoms, reveals the evolutionary specialization of diatoms from phago-mixotrophs to photoautotrophs.</title>
        <authorList>
            <person name="Ban H."/>
            <person name="Sato S."/>
            <person name="Yoshikawa S."/>
            <person name="Kazumasa Y."/>
            <person name="Nakamura Y."/>
            <person name="Ichinomiya M."/>
            <person name="Saitoh K."/>
            <person name="Sato N."/>
            <person name="Blanc-Mathieu R."/>
            <person name="Endo H."/>
            <person name="Kuwata A."/>
            <person name="Ogata H."/>
        </authorList>
    </citation>
    <scope>NUCLEOTIDE SEQUENCE</scope>
</reference>
<comment type="caution">
    <text evidence="2">The sequence shown here is derived from an EMBL/GenBank/DDBJ whole genome shotgun (WGS) entry which is preliminary data.</text>
</comment>
<proteinExistence type="predicted"/>
<keyword evidence="3" id="KW-1185">Reference proteome</keyword>
<sequence>MTMTPLEVMLAKKTIHAKQRRKDSQEMASFVATQKRNHARTVHLRKEAILRMERGAEEIKKKRGGGWMKNSSSSSSSSIGFGSGGGGEVMVGDYAEVREQTLKFNESSKRAGMGKGGLGMSMGSSASSPSLLLGMRRESERAVLTLAYKVRAKANGDGAAGRDFVGMNTSRKIAKDGMRETIRQLKLRKERPQTAGGSIGWSRGGSRGGDLGENRTTARRSNNTNSPPSTGRRPSSAVAGFGGDSNRSRNQYDTMRAAATMTRTSERPKTAGVLTRDEEVKDLVKEYNMDRMMSTLTVKSESVGALGIGVKAVRIVDRSTPVEEQIQVGNFETTHLHKLRMGYLTGQGFAFDLDMTTGGGKKKSKKKNRGKKARPYTATGSTRPPRPRWKNTGEGPAWRPMHTESEPVHIRYVSTGSKYPNNPYAMTTY</sequence>
<evidence type="ECO:0000256" key="1">
    <source>
        <dbReference type="SAM" id="MobiDB-lite"/>
    </source>
</evidence>